<keyword evidence="3 6" id="KW-0560">Oxidoreductase</keyword>
<evidence type="ECO:0000313" key="9">
    <source>
        <dbReference type="Proteomes" id="UP000271227"/>
    </source>
</evidence>
<proteinExistence type="inferred from homology"/>
<keyword evidence="9" id="KW-1185">Reference proteome</keyword>
<dbReference type="InterPro" id="IPR023048">
    <property type="entry name" value="NADH:quinone_OxRdtase_FMN_depd"/>
</dbReference>
<feature type="binding site" evidence="6">
    <location>
        <position position="22"/>
    </location>
    <ligand>
        <name>FMN</name>
        <dbReference type="ChEBI" id="CHEBI:58210"/>
    </ligand>
</feature>
<dbReference type="FunCoup" id="A0A3M0CQM4">
    <property type="interactions" value="69"/>
</dbReference>
<dbReference type="GO" id="GO:0009055">
    <property type="term" value="F:electron transfer activity"/>
    <property type="evidence" value="ECO:0007669"/>
    <property type="project" value="UniProtKB-UniRule"/>
</dbReference>
<sequence length="218" mass="23050">MSTTSINSTTAPPKTILRVDASARKTGSVSRDLTDRLIADLSARSPGARVITRDVSNGLPFVTETWIGANFTDDAERTDAQRDTLALSDTLISEIEAADILVIGVPVYNFGIPASLKAWVDQIARARKTFQYTENGPVGLLKGKKAVLVVASGGTAMGSDVDFATGYMRHVLGFIGIDDVSIIAADQLMMRGEDALTGAEAQRQSVGDNLAVSFSKAA</sequence>
<keyword evidence="4 6" id="KW-0520">NAD</keyword>
<feature type="domain" description="Flavodoxin-like fold" evidence="7">
    <location>
        <begin position="14"/>
        <end position="203"/>
    </location>
</feature>
<dbReference type="SUPFAM" id="SSF52218">
    <property type="entry name" value="Flavoproteins"/>
    <property type="match status" value="1"/>
</dbReference>
<organism evidence="8 9">
    <name type="scientific">Eilatimonas milleporae</name>
    <dbReference type="NCBI Taxonomy" id="911205"/>
    <lineage>
        <taxon>Bacteria</taxon>
        <taxon>Pseudomonadati</taxon>
        <taxon>Pseudomonadota</taxon>
        <taxon>Alphaproteobacteria</taxon>
        <taxon>Kordiimonadales</taxon>
        <taxon>Kordiimonadaceae</taxon>
        <taxon>Eilatimonas</taxon>
    </lineage>
</organism>
<dbReference type="GO" id="GO:0016652">
    <property type="term" value="F:oxidoreductase activity, acting on NAD(P)H as acceptor"/>
    <property type="evidence" value="ECO:0007669"/>
    <property type="project" value="UniProtKB-UniRule"/>
</dbReference>
<evidence type="ECO:0000256" key="3">
    <source>
        <dbReference type="ARBA" id="ARBA00023002"/>
    </source>
</evidence>
<reference evidence="8 9" key="1">
    <citation type="submission" date="2018-10" db="EMBL/GenBank/DDBJ databases">
        <title>Genomic Encyclopedia of Archaeal and Bacterial Type Strains, Phase II (KMG-II): from individual species to whole genera.</title>
        <authorList>
            <person name="Goeker M."/>
        </authorList>
    </citation>
    <scope>NUCLEOTIDE SEQUENCE [LARGE SCALE GENOMIC DNA]</scope>
    <source>
        <strain evidence="8 9">DSM 25217</strain>
    </source>
</reference>
<dbReference type="PANTHER" id="PTHR43741">
    <property type="entry name" value="FMN-DEPENDENT NADH-AZOREDUCTASE 1"/>
    <property type="match status" value="1"/>
</dbReference>
<comment type="cofactor">
    <cofactor evidence="6">
        <name>FMN</name>
        <dbReference type="ChEBI" id="CHEBI:58210"/>
    </cofactor>
    <text evidence="6">Binds 1 FMN per subunit.</text>
</comment>
<dbReference type="InterPro" id="IPR029039">
    <property type="entry name" value="Flavoprotein-like_sf"/>
</dbReference>
<evidence type="ECO:0000256" key="6">
    <source>
        <dbReference type="HAMAP-Rule" id="MF_01216"/>
    </source>
</evidence>
<comment type="subunit">
    <text evidence="6">Homodimer.</text>
</comment>
<dbReference type="PANTHER" id="PTHR43741:SF2">
    <property type="entry name" value="FMN-DEPENDENT NADH:QUINONE OXIDOREDUCTASE"/>
    <property type="match status" value="1"/>
</dbReference>
<comment type="function">
    <text evidence="6">Quinone reductase that provides resistance to thiol-specific stress caused by electrophilic quinones.</text>
</comment>
<keyword evidence="2 6" id="KW-0288">FMN</keyword>
<evidence type="ECO:0000256" key="1">
    <source>
        <dbReference type="ARBA" id="ARBA00022630"/>
    </source>
</evidence>
<dbReference type="GO" id="GO:0016655">
    <property type="term" value="F:oxidoreductase activity, acting on NAD(P)H, quinone or similar compound as acceptor"/>
    <property type="evidence" value="ECO:0007669"/>
    <property type="project" value="InterPro"/>
</dbReference>
<dbReference type="Pfam" id="PF02525">
    <property type="entry name" value="Flavodoxin_2"/>
    <property type="match status" value="1"/>
</dbReference>
<protein>
    <recommendedName>
        <fullName evidence="6">FMN dependent NADH:quinone oxidoreductase</fullName>
        <ecNumber evidence="6">1.6.5.-</ecNumber>
    </recommendedName>
    <alternativeName>
        <fullName evidence="6">Azo-dye reductase</fullName>
    </alternativeName>
    <alternativeName>
        <fullName evidence="6">FMN-dependent NADH-azo compound oxidoreductase</fullName>
    </alternativeName>
    <alternativeName>
        <fullName evidence="6">FMN-dependent NADH-azoreductase</fullName>
        <ecNumber evidence="6">1.7.1.17</ecNumber>
    </alternativeName>
</protein>
<feature type="binding site" evidence="6">
    <location>
        <begin position="28"/>
        <end position="30"/>
    </location>
    <ligand>
        <name>FMN</name>
        <dbReference type="ChEBI" id="CHEBI:58210"/>
    </ligand>
</feature>
<dbReference type="InterPro" id="IPR003680">
    <property type="entry name" value="Flavodoxin_fold"/>
</dbReference>
<dbReference type="Gene3D" id="3.40.50.360">
    <property type="match status" value="1"/>
</dbReference>
<evidence type="ECO:0000256" key="5">
    <source>
        <dbReference type="ARBA" id="ARBA00048542"/>
    </source>
</evidence>
<dbReference type="GO" id="GO:0010181">
    <property type="term" value="F:FMN binding"/>
    <property type="evidence" value="ECO:0007669"/>
    <property type="project" value="UniProtKB-UniRule"/>
</dbReference>
<evidence type="ECO:0000259" key="7">
    <source>
        <dbReference type="Pfam" id="PF02525"/>
    </source>
</evidence>
<dbReference type="EMBL" id="REFR01000009">
    <property type="protein sequence ID" value="RMB11792.1"/>
    <property type="molecule type" value="Genomic_DNA"/>
</dbReference>
<gene>
    <name evidence="6" type="primary">azoR</name>
    <name evidence="8" type="ORF">BXY39_0276</name>
</gene>
<evidence type="ECO:0000256" key="4">
    <source>
        <dbReference type="ARBA" id="ARBA00023027"/>
    </source>
</evidence>
<dbReference type="EC" id="1.6.5.-" evidence="6"/>
<accession>A0A3M0CQM4</accession>
<dbReference type="InParanoid" id="A0A3M0CQM4"/>
<comment type="similarity">
    <text evidence="6">Belongs to the azoreductase type 1 family.</text>
</comment>
<dbReference type="OrthoDB" id="9787136at2"/>
<dbReference type="RefSeq" id="WP_121937682.1">
    <property type="nucleotide sequence ID" value="NZ_REFR01000009.1"/>
</dbReference>
<dbReference type="AlphaFoldDB" id="A0A3M0CQM4"/>
<dbReference type="EC" id="1.7.1.17" evidence="6"/>
<keyword evidence="1 6" id="KW-0285">Flavoprotein</keyword>
<comment type="catalytic activity">
    <reaction evidence="5">
        <text>N,N-dimethyl-1,4-phenylenediamine + anthranilate + 2 NAD(+) = 2-(4-dimethylaminophenyl)diazenylbenzoate + 2 NADH + 2 H(+)</text>
        <dbReference type="Rhea" id="RHEA:55872"/>
        <dbReference type="ChEBI" id="CHEBI:15378"/>
        <dbReference type="ChEBI" id="CHEBI:15783"/>
        <dbReference type="ChEBI" id="CHEBI:16567"/>
        <dbReference type="ChEBI" id="CHEBI:57540"/>
        <dbReference type="ChEBI" id="CHEBI:57945"/>
        <dbReference type="ChEBI" id="CHEBI:71579"/>
        <dbReference type="EC" id="1.7.1.17"/>
    </reaction>
    <physiologicalReaction direction="right-to-left" evidence="5">
        <dbReference type="Rhea" id="RHEA:55874"/>
    </physiologicalReaction>
</comment>
<dbReference type="InterPro" id="IPR050104">
    <property type="entry name" value="FMN-dep_NADH:Q_OxRdtase_AzoR1"/>
</dbReference>
<comment type="catalytic activity">
    <reaction evidence="6">
        <text>2 a quinone + NADH + H(+) = 2 a 1,4-benzosemiquinone + NAD(+)</text>
        <dbReference type="Rhea" id="RHEA:65952"/>
        <dbReference type="ChEBI" id="CHEBI:15378"/>
        <dbReference type="ChEBI" id="CHEBI:57540"/>
        <dbReference type="ChEBI" id="CHEBI:57945"/>
        <dbReference type="ChEBI" id="CHEBI:132124"/>
        <dbReference type="ChEBI" id="CHEBI:134225"/>
    </reaction>
</comment>
<comment type="function">
    <text evidence="6">Also exhibits azoreductase activity. Catalyzes the reductive cleavage of the azo bond in aromatic azo compounds to the corresponding amines.</text>
</comment>
<evidence type="ECO:0000313" key="8">
    <source>
        <dbReference type="EMBL" id="RMB11792.1"/>
    </source>
</evidence>
<dbReference type="Proteomes" id="UP000271227">
    <property type="component" value="Unassembled WGS sequence"/>
</dbReference>
<comment type="caution">
    <text evidence="6">Lacks conserved residue(s) required for the propagation of feature annotation.</text>
</comment>
<name>A0A3M0CQM4_9PROT</name>
<dbReference type="HAMAP" id="MF_01216">
    <property type="entry name" value="Azoreductase_type1"/>
    <property type="match status" value="1"/>
</dbReference>
<comment type="caution">
    <text evidence="8">The sequence shown here is derived from an EMBL/GenBank/DDBJ whole genome shotgun (WGS) entry which is preliminary data.</text>
</comment>
<evidence type="ECO:0000256" key="2">
    <source>
        <dbReference type="ARBA" id="ARBA00022643"/>
    </source>
</evidence>